<sequence>MFTHVRFGMPHRVQSEDPMPAEAERPRMGAQDRHLQAMYPRAAAHPFPVRVPAFPDDDRDQTLYQIPGFQYPHTLSFLNNFGPNAEEKMIAKFEAVHGKVEAPVPISPVATCEEQDPKETNKNANCKGWGFHIKALTIMGLVWALQKIKELSEREVFITESPKQVPKQVMKRKDRVWCVRNGGGPKSFLPSHIYDNSSDTEEEDDEEFTARYFGKKENTRRPAETVFGENVAVTRSMGGRLHAYVAN</sequence>
<proteinExistence type="predicted"/>
<feature type="region of interest" description="Disordered" evidence="1">
    <location>
        <begin position="1"/>
        <end position="21"/>
    </location>
</feature>
<gene>
    <name evidence="2" type="ORF">B0J11DRAFT_516193</name>
</gene>
<keyword evidence="3" id="KW-1185">Reference proteome</keyword>
<dbReference type="EMBL" id="JAGMWT010000001">
    <property type="protein sequence ID" value="KAH7139162.1"/>
    <property type="molecule type" value="Genomic_DNA"/>
</dbReference>
<evidence type="ECO:0000256" key="1">
    <source>
        <dbReference type="SAM" id="MobiDB-lite"/>
    </source>
</evidence>
<evidence type="ECO:0000313" key="2">
    <source>
        <dbReference type="EMBL" id="KAH7139162.1"/>
    </source>
</evidence>
<dbReference type="OrthoDB" id="3692357at2759"/>
<reference evidence="2" key="1">
    <citation type="journal article" date="2021" name="Nat. Commun.">
        <title>Genetic determinants of endophytism in the Arabidopsis root mycobiome.</title>
        <authorList>
            <person name="Mesny F."/>
            <person name="Miyauchi S."/>
            <person name="Thiergart T."/>
            <person name="Pickel B."/>
            <person name="Atanasova L."/>
            <person name="Karlsson M."/>
            <person name="Huettel B."/>
            <person name="Barry K.W."/>
            <person name="Haridas S."/>
            <person name="Chen C."/>
            <person name="Bauer D."/>
            <person name="Andreopoulos W."/>
            <person name="Pangilinan J."/>
            <person name="LaButti K."/>
            <person name="Riley R."/>
            <person name="Lipzen A."/>
            <person name="Clum A."/>
            <person name="Drula E."/>
            <person name="Henrissat B."/>
            <person name="Kohler A."/>
            <person name="Grigoriev I.V."/>
            <person name="Martin F.M."/>
            <person name="Hacquard S."/>
        </authorList>
    </citation>
    <scope>NUCLEOTIDE SEQUENCE</scope>
    <source>
        <strain evidence="2">MPI-CAGE-CH-0243</strain>
    </source>
</reference>
<accession>A0A9P9EKK3</accession>
<protein>
    <submittedName>
        <fullName evidence="2">Uncharacterized protein</fullName>
    </submittedName>
</protein>
<name>A0A9P9EKK3_9PLEO</name>
<comment type="caution">
    <text evidence="2">The sequence shown here is derived from an EMBL/GenBank/DDBJ whole genome shotgun (WGS) entry which is preliminary data.</text>
</comment>
<dbReference type="Proteomes" id="UP000700596">
    <property type="component" value="Unassembled WGS sequence"/>
</dbReference>
<evidence type="ECO:0000313" key="3">
    <source>
        <dbReference type="Proteomes" id="UP000700596"/>
    </source>
</evidence>
<dbReference type="AlphaFoldDB" id="A0A9P9EKK3"/>
<organism evidence="2 3">
    <name type="scientific">Dendryphion nanum</name>
    <dbReference type="NCBI Taxonomy" id="256645"/>
    <lineage>
        <taxon>Eukaryota</taxon>
        <taxon>Fungi</taxon>
        <taxon>Dikarya</taxon>
        <taxon>Ascomycota</taxon>
        <taxon>Pezizomycotina</taxon>
        <taxon>Dothideomycetes</taxon>
        <taxon>Pleosporomycetidae</taxon>
        <taxon>Pleosporales</taxon>
        <taxon>Torulaceae</taxon>
        <taxon>Dendryphion</taxon>
    </lineage>
</organism>